<sequence length="165" mass="19397">MNKEKCQVIAWSNISTETLILLYCNEFICDYRHKKILERWGEAHSQSCRAYIQEAFTNIYSTTVLIALGYFDNYVKTLNYVSFNFKGENIEIPINDEEIEQYNGYSENWAYWTTITLSNGECYDIEVYAPYINNKIVIEGEVNVNIFEMDEDEHIDTITTNICKL</sequence>
<name>A0A8S5RYY5_9CAUD</name>
<evidence type="ECO:0000313" key="1">
    <source>
        <dbReference type="EMBL" id="DAF43988.1"/>
    </source>
</evidence>
<proteinExistence type="predicted"/>
<dbReference type="EMBL" id="BK032510">
    <property type="protein sequence ID" value="DAF43988.1"/>
    <property type="molecule type" value="Genomic_DNA"/>
</dbReference>
<reference evidence="1" key="1">
    <citation type="journal article" date="2021" name="Proc. Natl. Acad. Sci. U.S.A.">
        <title>A Catalog of Tens of Thousands of Viruses from Human Metagenomes Reveals Hidden Associations with Chronic Diseases.</title>
        <authorList>
            <person name="Tisza M.J."/>
            <person name="Buck C.B."/>
        </authorList>
    </citation>
    <scope>NUCLEOTIDE SEQUENCE</scope>
    <source>
        <strain evidence="1">CtNQV2</strain>
    </source>
</reference>
<organism evidence="1">
    <name type="scientific">Myoviridae sp. ctNQV2</name>
    <dbReference type="NCBI Taxonomy" id="2827683"/>
    <lineage>
        <taxon>Viruses</taxon>
        <taxon>Duplodnaviria</taxon>
        <taxon>Heunggongvirae</taxon>
        <taxon>Uroviricota</taxon>
        <taxon>Caudoviricetes</taxon>
    </lineage>
</organism>
<protein>
    <submittedName>
        <fullName evidence="1">Uncharacterized protein</fullName>
    </submittedName>
</protein>
<accession>A0A8S5RYY5</accession>